<organism evidence="3 4">
    <name type="scientific">Sphingomonas lycopersici</name>
    <dbReference type="NCBI Taxonomy" id="2951807"/>
    <lineage>
        <taxon>Bacteria</taxon>
        <taxon>Pseudomonadati</taxon>
        <taxon>Pseudomonadota</taxon>
        <taxon>Alphaproteobacteria</taxon>
        <taxon>Sphingomonadales</taxon>
        <taxon>Sphingomonadaceae</taxon>
        <taxon>Sphingomonas</taxon>
    </lineage>
</organism>
<proteinExistence type="predicted"/>
<dbReference type="Proteomes" id="UP001165565">
    <property type="component" value="Unassembled WGS sequence"/>
</dbReference>
<sequence>MQFFARMSPLRALRDLRLFLHQRQRHELVFFMLAVMITSFFVFAFIKDSHVEKPYKPDIIYVQQWRLDRTDAEIRAQQKIDQAKKEKDEAELAKEQEKTRAEFQRLDDKLKRWGI</sequence>
<feature type="coiled-coil region" evidence="1">
    <location>
        <begin position="69"/>
        <end position="100"/>
    </location>
</feature>
<evidence type="ECO:0000256" key="2">
    <source>
        <dbReference type="SAM" id="Phobius"/>
    </source>
</evidence>
<feature type="transmembrane region" description="Helical" evidence="2">
    <location>
        <begin position="28"/>
        <end position="46"/>
    </location>
</feature>
<evidence type="ECO:0000256" key="1">
    <source>
        <dbReference type="SAM" id="Coils"/>
    </source>
</evidence>
<dbReference type="EMBL" id="JANFAV010000020">
    <property type="protein sequence ID" value="MCW6537258.1"/>
    <property type="molecule type" value="Genomic_DNA"/>
</dbReference>
<keyword evidence="2" id="KW-1133">Transmembrane helix</keyword>
<keyword evidence="2" id="KW-0812">Transmembrane</keyword>
<dbReference type="RefSeq" id="WP_179513778.1">
    <property type="nucleotide sequence ID" value="NZ_JANFAU010000007.1"/>
</dbReference>
<evidence type="ECO:0000313" key="4">
    <source>
        <dbReference type="Proteomes" id="UP001165565"/>
    </source>
</evidence>
<comment type="caution">
    <text evidence="3">The sequence shown here is derived from an EMBL/GenBank/DDBJ whole genome shotgun (WGS) entry which is preliminary data.</text>
</comment>
<name>A0AA42CW04_9SPHN</name>
<evidence type="ECO:0000313" key="3">
    <source>
        <dbReference type="EMBL" id="MCW6537258.1"/>
    </source>
</evidence>
<keyword evidence="1" id="KW-0175">Coiled coil</keyword>
<protein>
    <submittedName>
        <fullName evidence="3">Uncharacterized protein</fullName>
    </submittedName>
</protein>
<keyword evidence="4" id="KW-1185">Reference proteome</keyword>
<accession>A0AA42CW04</accession>
<reference evidence="3" key="1">
    <citation type="submission" date="2022-06" db="EMBL/GenBank/DDBJ databases">
        <title>Sphingomonas sp. nov. isolated from rhizosphere soil of tomato.</title>
        <authorList>
            <person name="Dong H."/>
            <person name="Gao R."/>
        </authorList>
    </citation>
    <scope>NUCLEOTIDE SEQUENCE</scope>
    <source>
        <strain evidence="3">MMSM24</strain>
    </source>
</reference>
<keyword evidence="2" id="KW-0472">Membrane</keyword>
<dbReference type="AlphaFoldDB" id="A0AA42CW04"/>
<gene>
    <name evidence="3" type="ORF">NEE01_20970</name>
</gene>